<evidence type="ECO:0000256" key="6">
    <source>
        <dbReference type="SAM" id="SignalP"/>
    </source>
</evidence>
<evidence type="ECO:0000256" key="3">
    <source>
        <dbReference type="ARBA" id="ARBA00022801"/>
    </source>
</evidence>
<proteinExistence type="predicted"/>
<dbReference type="SUPFAM" id="SSF53955">
    <property type="entry name" value="Lysozyme-like"/>
    <property type="match status" value="1"/>
</dbReference>
<dbReference type="SMART" id="SM00644">
    <property type="entry name" value="Ami_2"/>
    <property type="match status" value="1"/>
</dbReference>
<protein>
    <recommendedName>
        <fullName evidence="2">N-acetylmuramoyl-L-alanine amidase</fullName>
        <ecNumber evidence="2">3.5.1.28</ecNumber>
    </recommendedName>
</protein>
<reference evidence="8 9" key="1">
    <citation type="journal article" date="2019" name="Int. J. Syst. Evol. Microbiol.">
        <title>The Global Catalogue of Microorganisms (GCM) 10K type strain sequencing project: providing services to taxonomists for standard genome sequencing and annotation.</title>
        <authorList>
            <consortium name="The Broad Institute Genomics Platform"/>
            <consortium name="The Broad Institute Genome Sequencing Center for Infectious Disease"/>
            <person name="Wu L."/>
            <person name="Ma J."/>
        </authorList>
    </citation>
    <scope>NUCLEOTIDE SEQUENCE [LARGE SCALE GENOMIC DNA]</scope>
    <source>
        <strain evidence="8 9">JCM 16114</strain>
    </source>
</reference>
<dbReference type="RefSeq" id="WP_344470663.1">
    <property type="nucleotide sequence ID" value="NZ_BAAAQX010000001.1"/>
</dbReference>
<dbReference type="SUPFAM" id="SSF55846">
    <property type="entry name" value="N-acetylmuramoyl-L-alanine amidase-like"/>
    <property type="match status" value="1"/>
</dbReference>
<comment type="catalytic activity">
    <reaction evidence="1">
        <text>Hydrolyzes the link between N-acetylmuramoyl residues and L-amino acid residues in certain cell-wall glycopeptides.</text>
        <dbReference type="EC" id="3.5.1.28"/>
    </reaction>
</comment>
<feature type="domain" description="N-acetylmuramoyl-L-alanine amidase" evidence="7">
    <location>
        <begin position="509"/>
        <end position="647"/>
    </location>
</feature>
<keyword evidence="3" id="KW-0378">Hydrolase</keyword>
<dbReference type="Pfam" id="PF01510">
    <property type="entry name" value="Amidase_2"/>
    <property type="match status" value="1"/>
</dbReference>
<dbReference type="InterPro" id="IPR036505">
    <property type="entry name" value="Amidase/PGRP_sf"/>
</dbReference>
<sequence>MQLWLAVAVAAGVLTAPADVPPLTASASGGPTGLAAVGWRVDLAAADTAGRTDLTAVWRGADLAARDTGRQAQLAFGSSGGQAELAAVLPGGRADSAVLASGRQAVRATGQQGDLATAATGRQADFAAAAREYGVPESVLLAVAYLESRWDANGGRPSTAGGYGPMHLVDAFPSDVRTHGHTSAHGEPVMGDALGDPRGDDARPMSAALTEALSRSALRTSAEPPRTTLPEAGRLIGVDPARLRTDPAANIRAGAALLASYQERPSAEPADWHGAVARYAGTDDPVAARAFADEVFSVMREGAQRLTDDGHLVRLEPVTSVPAPGAEPGTAASQRSAATSPPASPPASPATPPLASSPPASLVAPPLASSPPASTPASQAASPPASSPVLPRGEQPDAPDGASPATPGGAPSDTPAEASADASSDTPTSPASNTATGTSPSTRTIPSPSADDGWPDGESGLLAGADTEALWSSDPKGQPATQAECPPSLTCEWMPAAYKRFGKKKNRDYGNHDHLARARAVDYIVIHDTEGTYQGIPSLIRNPKYVSWHYTIRSRDGHVAQHVPTNDIAWHAGNWDVNTRSIGIEHEGYLAKGGAWYTEAMYRASARLVKYLAAKHDIPLNRAHILGHDNVPGTTPQTVAGMHEDPGPYWDWEHYFELMNKPLKAVKDGDSIIIRPSYASNRPRFTGCVTTKAAQACPAHGASTVWLHKSPSHTAPLVTDLGKHPGKPSTYSVYDHSARASTGQRYAVAARQGDWTAIWYLGQKAWFHNPASNPTAIPAKGPLVTPLSGEVKVYGRAYPEKSAYKSAAYQPLTPLKYKIGPGQTYTVGDTITGSYYAANAYSPARHVTTTGKTRYHQIQLGHRVMFVMAKDVRLIG</sequence>
<feature type="region of interest" description="Disordered" evidence="5">
    <location>
        <begin position="319"/>
        <end position="462"/>
    </location>
</feature>
<evidence type="ECO:0000256" key="2">
    <source>
        <dbReference type="ARBA" id="ARBA00011901"/>
    </source>
</evidence>
<evidence type="ECO:0000313" key="9">
    <source>
        <dbReference type="Proteomes" id="UP001499843"/>
    </source>
</evidence>
<keyword evidence="4" id="KW-0961">Cell wall biogenesis/degradation</keyword>
<gene>
    <name evidence="8" type="ORF">GCM10009850_006330</name>
</gene>
<dbReference type="InterPro" id="IPR051206">
    <property type="entry name" value="NAMLAA_amidase_2"/>
</dbReference>
<organism evidence="8 9">
    <name type="scientific">Nonomuraea monospora</name>
    <dbReference type="NCBI Taxonomy" id="568818"/>
    <lineage>
        <taxon>Bacteria</taxon>
        <taxon>Bacillati</taxon>
        <taxon>Actinomycetota</taxon>
        <taxon>Actinomycetes</taxon>
        <taxon>Streptosporangiales</taxon>
        <taxon>Streptosporangiaceae</taxon>
        <taxon>Nonomuraea</taxon>
    </lineage>
</organism>
<feature type="compositionally biased region" description="Low complexity" evidence="5">
    <location>
        <begin position="410"/>
        <end position="449"/>
    </location>
</feature>
<feature type="compositionally biased region" description="Low complexity" evidence="5">
    <location>
        <begin position="330"/>
        <end position="341"/>
    </location>
</feature>
<feature type="region of interest" description="Disordered" evidence="5">
    <location>
        <begin position="178"/>
        <end position="203"/>
    </location>
</feature>
<evidence type="ECO:0000256" key="1">
    <source>
        <dbReference type="ARBA" id="ARBA00001561"/>
    </source>
</evidence>
<dbReference type="CDD" id="cd06583">
    <property type="entry name" value="PGRP"/>
    <property type="match status" value="1"/>
</dbReference>
<dbReference type="Gene3D" id="1.10.530.10">
    <property type="match status" value="1"/>
</dbReference>
<dbReference type="InterPro" id="IPR002502">
    <property type="entry name" value="Amidase_domain"/>
</dbReference>
<keyword evidence="6" id="KW-0732">Signal</keyword>
<comment type="caution">
    <text evidence="8">The sequence shown here is derived from an EMBL/GenBank/DDBJ whole genome shotgun (WGS) entry which is preliminary data.</text>
</comment>
<keyword evidence="9" id="KW-1185">Reference proteome</keyword>
<evidence type="ECO:0000256" key="4">
    <source>
        <dbReference type="ARBA" id="ARBA00023316"/>
    </source>
</evidence>
<dbReference type="Gene3D" id="3.40.80.10">
    <property type="entry name" value="Peptidoglycan recognition protein-like"/>
    <property type="match status" value="1"/>
</dbReference>
<dbReference type="EMBL" id="BAAAQX010000001">
    <property type="protein sequence ID" value="GAA2204963.1"/>
    <property type="molecule type" value="Genomic_DNA"/>
</dbReference>
<accession>A0ABN3C6L6</accession>
<feature type="compositionally biased region" description="Low complexity" evidence="5">
    <location>
        <begin position="357"/>
        <end position="392"/>
    </location>
</feature>
<name>A0ABN3C6L6_9ACTN</name>
<dbReference type="EC" id="3.5.1.28" evidence="2"/>
<evidence type="ECO:0000256" key="5">
    <source>
        <dbReference type="SAM" id="MobiDB-lite"/>
    </source>
</evidence>
<dbReference type="PANTHER" id="PTHR30417:SF1">
    <property type="entry name" value="N-ACETYLMURAMOYL-L-ALANINE AMIDASE AMID"/>
    <property type="match status" value="1"/>
</dbReference>
<dbReference type="PANTHER" id="PTHR30417">
    <property type="entry name" value="N-ACETYLMURAMOYL-L-ALANINE AMIDASE AMID"/>
    <property type="match status" value="1"/>
</dbReference>
<feature type="compositionally biased region" description="Pro residues" evidence="5">
    <location>
        <begin position="342"/>
        <end position="356"/>
    </location>
</feature>
<evidence type="ECO:0000313" key="8">
    <source>
        <dbReference type="EMBL" id="GAA2204963.1"/>
    </source>
</evidence>
<evidence type="ECO:0000259" key="7">
    <source>
        <dbReference type="SMART" id="SM00644"/>
    </source>
</evidence>
<dbReference type="InterPro" id="IPR023346">
    <property type="entry name" value="Lysozyme-like_dom_sf"/>
</dbReference>
<feature type="signal peptide" evidence="6">
    <location>
        <begin position="1"/>
        <end position="18"/>
    </location>
</feature>
<feature type="chain" id="PRO_5045083413" description="N-acetylmuramoyl-L-alanine amidase" evidence="6">
    <location>
        <begin position="19"/>
        <end position="876"/>
    </location>
</feature>
<dbReference type="Proteomes" id="UP001499843">
    <property type="component" value="Unassembled WGS sequence"/>
</dbReference>